<dbReference type="InterPro" id="IPR029510">
    <property type="entry name" value="Ald_DH_CS_GLU"/>
</dbReference>
<dbReference type="PROSITE" id="PS00687">
    <property type="entry name" value="ALDEHYDE_DEHYDR_GLU"/>
    <property type="match status" value="1"/>
</dbReference>
<dbReference type="InterPro" id="IPR016161">
    <property type="entry name" value="Ald_DH/histidinol_DH"/>
</dbReference>
<keyword evidence="9" id="KW-1185">Reference proteome</keyword>
<organism evidence="8 9">
    <name type="scientific">Aspergillus sydowii CBS 593.65</name>
    <dbReference type="NCBI Taxonomy" id="1036612"/>
    <lineage>
        <taxon>Eukaryota</taxon>
        <taxon>Fungi</taxon>
        <taxon>Dikarya</taxon>
        <taxon>Ascomycota</taxon>
        <taxon>Pezizomycotina</taxon>
        <taxon>Eurotiomycetes</taxon>
        <taxon>Eurotiomycetidae</taxon>
        <taxon>Eurotiales</taxon>
        <taxon>Aspergillaceae</taxon>
        <taxon>Aspergillus</taxon>
        <taxon>Aspergillus subgen. Nidulantes</taxon>
    </lineage>
</organism>
<comment type="similarity">
    <text evidence="1 6">Belongs to the aldehyde dehydrogenase family.</text>
</comment>
<dbReference type="VEuPathDB" id="FungiDB:ASPSYDRAFT_404429"/>
<dbReference type="InterPro" id="IPR015590">
    <property type="entry name" value="Aldehyde_DH_dom"/>
</dbReference>
<feature type="active site" evidence="5">
    <location>
        <position position="232"/>
    </location>
</feature>
<sequence length="466" mass="50549">MSNQIRTISPSTGEVIFEHPGHSVEQVRQIANVAKDACHSFRALALGERKSIVAKFLNILSENKDTVANELTLQMGRPISYTAGEIDTACKRGHYLLSIAEKSLQTIPGEPEEGFRRFVKKEPVGPVLVSTAWNYPYLITINALIPAILAGNPVILRPSPQTPLVGERLVSFFQEARLATPFLQVIHCASSDVLGGITTIPEIKLVCYVGSTSGGIQLRTASAGRILPLNLELGGKDAAYVRADADLKYTAAQVVDGAVFNSGQSCCSIERVYVHSDVHDAFVEEVQRELATYVIGDPTDRATNVGPVISHQAVKSIQGHIDDALAKGAIDVTPDSPGLHSPPKLGSYVQPKVLTNVSHDMAVMRDETFGPVIPIMKVNSDQEAVAAMNDSEYGLTASVWTRDIQRGEALIDEIEAGTVFINRCDYPSPDLAWIGWKNSGLGCSLGPQAFDAFYQLKSFHIRESQR</sequence>
<dbReference type="CDD" id="cd07102">
    <property type="entry name" value="ALDH_EDX86601"/>
    <property type="match status" value="1"/>
</dbReference>
<dbReference type="FunFam" id="3.40.309.10:FF:000009">
    <property type="entry name" value="Aldehyde dehydrogenase A"/>
    <property type="match status" value="1"/>
</dbReference>
<dbReference type="EMBL" id="KV878591">
    <property type="protein sequence ID" value="OJJ56117.1"/>
    <property type="molecule type" value="Genomic_DNA"/>
</dbReference>
<evidence type="ECO:0000256" key="3">
    <source>
        <dbReference type="ARBA" id="ARBA00024226"/>
    </source>
</evidence>
<evidence type="ECO:0000256" key="1">
    <source>
        <dbReference type="ARBA" id="ARBA00009986"/>
    </source>
</evidence>
<dbReference type="EC" id="1.2.1.3" evidence="3"/>
<protein>
    <recommendedName>
        <fullName evidence="3">aldehyde dehydrogenase (NAD(+))</fullName>
        <ecNumber evidence="3">1.2.1.3</ecNumber>
    </recommendedName>
</protein>
<name>A0A1L9T9L3_9EURO</name>
<evidence type="ECO:0000259" key="7">
    <source>
        <dbReference type="Pfam" id="PF00171"/>
    </source>
</evidence>
<dbReference type="Gene3D" id="3.40.309.10">
    <property type="entry name" value="Aldehyde Dehydrogenase, Chain A, domain 2"/>
    <property type="match status" value="1"/>
</dbReference>
<dbReference type="Gene3D" id="3.40.605.10">
    <property type="entry name" value="Aldehyde Dehydrogenase, Chain A, domain 1"/>
    <property type="match status" value="1"/>
</dbReference>
<evidence type="ECO:0000313" key="8">
    <source>
        <dbReference type="EMBL" id="OJJ56117.1"/>
    </source>
</evidence>
<dbReference type="RefSeq" id="XP_040699923.1">
    <property type="nucleotide sequence ID" value="XM_040846086.1"/>
</dbReference>
<accession>A0A1L9T9L3</accession>
<dbReference type="Proteomes" id="UP000184356">
    <property type="component" value="Unassembled WGS sequence"/>
</dbReference>
<proteinExistence type="inferred from homology"/>
<dbReference type="GO" id="GO:0004029">
    <property type="term" value="F:aldehyde dehydrogenase (NAD+) activity"/>
    <property type="evidence" value="ECO:0007669"/>
    <property type="project" value="UniProtKB-EC"/>
</dbReference>
<keyword evidence="2 6" id="KW-0560">Oxidoreductase</keyword>
<evidence type="ECO:0000256" key="4">
    <source>
        <dbReference type="ARBA" id="ARBA00049194"/>
    </source>
</evidence>
<dbReference type="PANTHER" id="PTHR11699">
    <property type="entry name" value="ALDEHYDE DEHYDROGENASE-RELATED"/>
    <property type="match status" value="1"/>
</dbReference>
<dbReference type="OrthoDB" id="310895at2759"/>
<dbReference type="InterPro" id="IPR016162">
    <property type="entry name" value="Ald_DH_N"/>
</dbReference>
<dbReference type="InterPro" id="IPR016163">
    <property type="entry name" value="Ald_DH_C"/>
</dbReference>
<dbReference type="Pfam" id="PF00171">
    <property type="entry name" value="Aldedh"/>
    <property type="match status" value="1"/>
</dbReference>
<dbReference type="GeneID" id="63762159"/>
<feature type="domain" description="Aldehyde dehydrogenase" evidence="7">
    <location>
        <begin position="3"/>
        <end position="458"/>
    </location>
</feature>
<gene>
    <name evidence="8" type="ORF">ASPSYDRAFT_404429</name>
</gene>
<dbReference type="AlphaFoldDB" id="A0A1L9T9L3"/>
<evidence type="ECO:0000256" key="5">
    <source>
        <dbReference type="PROSITE-ProRule" id="PRU10007"/>
    </source>
</evidence>
<evidence type="ECO:0000256" key="6">
    <source>
        <dbReference type="RuleBase" id="RU003345"/>
    </source>
</evidence>
<evidence type="ECO:0000256" key="2">
    <source>
        <dbReference type="ARBA" id="ARBA00023002"/>
    </source>
</evidence>
<reference evidence="9" key="1">
    <citation type="journal article" date="2017" name="Genome Biol.">
        <title>Comparative genomics reveals high biological diversity and specific adaptations in the industrially and medically important fungal genus Aspergillus.</title>
        <authorList>
            <person name="de Vries R.P."/>
            <person name="Riley R."/>
            <person name="Wiebenga A."/>
            <person name="Aguilar-Osorio G."/>
            <person name="Amillis S."/>
            <person name="Uchima C.A."/>
            <person name="Anderluh G."/>
            <person name="Asadollahi M."/>
            <person name="Askin M."/>
            <person name="Barry K."/>
            <person name="Battaglia E."/>
            <person name="Bayram O."/>
            <person name="Benocci T."/>
            <person name="Braus-Stromeyer S.A."/>
            <person name="Caldana C."/>
            <person name="Canovas D."/>
            <person name="Cerqueira G.C."/>
            <person name="Chen F."/>
            <person name="Chen W."/>
            <person name="Choi C."/>
            <person name="Clum A."/>
            <person name="Dos Santos R.A."/>
            <person name="Damasio A.R."/>
            <person name="Diallinas G."/>
            <person name="Emri T."/>
            <person name="Fekete E."/>
            <person name="Flipphi M."/>
            <person name="Freyberg S."/>
            <person name="Gallo A."/>
            <person name="Gournas C."/>
            <person name="Habgood R."/>
            <person name="Hainaut M."/>
            <person name="Harispe M.L."/>
            <person name="Henrissat B."/>
            <person name="Hilden K.S."/>
            <person name="Hope R."/>
            <person name="Hossain A."/>
            <person name="Karabika E."/>
            <person name="Karaffa L."/>
            <person name="Karanyi Z."/>
            <person name="Krasevec N."/>
            <person name="Kuo A."/>
            <person name="Kusch H."/>
            <person name="LaButti K."/>
            <person name="Lagendijk E.L."/>
            <person name="Lapidus A."/>
            <person name="Levasseur A."/>
            <person name="Lindquist E."/>
            <person name="Lipzen A."/>
            <person name="Logrieco A.F."/>
            <person name="MacCabe A."/>
            <person name="Maekelae M.R."/>
            <person name="Malavazi I."/>
            <person name="Melin P."/>
            <person name="Meyer V."/>
            <person name="Mielnichuk N."/>
            <person name="Miskei M."/>
            <person name="Molnar A.P."/>
            <person name="Mule G."/>
            <person name="Ngan C.Y."/>
            <person name="Orejas M."/>
            <person name="Orosz E."/>
            <person name="Ouedraogo J.P."/>
            <person name="Overkamp K.M."/>
            <person name="Park H.-S."/>
            <person name="Perrone G."/>
            <person name="Piumi F."/>
            <person name="Punt P.J."/>
            <person name="Ram A.F."/>
            <person name="Ramon A."/>
            <person name="Rauscher S."/>
            <person name="Record E."/>
            <person name="Riano-Pachon D.M."/>
            <person name="Robert V."/>
            <person name="Roehrig J."/>
            <person name="Ruller R."/>
            <person name="Salamov A."/>
            <person name="Salih N.S."/>
            <person name="Samson R.A."/>
            <person name="Sandor E."/>
            <person name="Sanguinetti M."/>
            <person name="Schuetze T."/>
            <person name="Sepcic K."/>
            <person name="Shelest E."/>
            <person name="Sherlock G."/>
            <person name="Sophianopoulou V."/>
            <person name="Squina F.M."/>
            <person name="Sun H."/>
            <person name="Susca A."/>
            <person name="Todd R.B."/>
            <person name="Tsang A."/>
            <person name="Unkles S.E."/>
            <person name="van de Wiele N."/>
            <person name="van Rossen-Uffink D."/>
            <person name="Oliveira J.V."/>
            <person name="Vesth T.C."/>
            <person name="Visser J."/>
            <person name="Yu J.-H."/>
            <person name="Zhou M."/>
            <person name="Andersen M.R."/>
            <person name="Archer D.B."/>
            <person name="Baker S.E."/>
            <person name="Benoit I."/>
            <person name="Brakhage A.A."/>
            <person name="Braus G.H."/>
            <person name="Fischer R."/>
            <person name="Frisvad J.C."/>
            <person name="Goldman G.H."/>
            <person name="Houbraken J."/>
            <person name="Oakley B."/>
            <person name="Pocsi I."/>
            <person name="Scazzocchio C."/>
            <person name="Seiboth B."/>
            <person name="vanKuyk P.A."/>
            <person name="Wortman J."/>
            <person name="Dyer P.S."/>
            <person name="Grigoriev I.V."/>
        </authorList>
    </citation>
    <scope>NUCLEOTIDE SEQUENCE [LARGE SCALE GENOMIC DNA]</scope>
    <source>
        <strain evidence="9">CBS 593.65</strain>
    </source>
</reference>
<comment type="catalytic activity">
    <reaction evidence="4">
        <text>an aldehyde + NAD(+) + H2O = a carboxylate + NADH + 2 H(+)</text>
        <dbReference type="Rhea" id="RHEA:16185"/>
        <dbReference type="ChEBI" id="CHEBI:15377"/>
        <dbReference type="ChEBI" id="CHEBI:15378"/>
        <dbReference type="ChEBI" id="CHEBI:17478"/>
        <dbReference type="ChEBI" id="CHEBI:29067"/>
        <dbReference type="ChEBI" id="CHEBI:57540"/>
        <dbReference type="ChEBI" id="CHEBI:57945"/>
        <dbReference type="EC" id="1.2.1.3"/>
    </reaction>
</comment>
<evidence type="ECO:0000313" key="9">
    <source>
        <dbReference type="Proteomes" id="UP000184356"/>
    </source>
</evidence>
<dbReference type="SUPFAM" id="SSF53720">
    <property type="entry name" value="ALDH-like"/>
    <property type="match status" value="1"/>
</dbReference>
<dbReference type="STRING" id="1036612.A0A1L9T9L3"/>